<feature type="transmembrane region" description="Helical" evidence="1">
    <location>
        <begin position="16"/>
        <end position="37"/>
    </location>
</feature>
<feature type="transmembrane region" description="Helical" evidence="1">
    <location>
        <begin position="259"/>
        <end position="282"/>
    </location>
</feature>
<dbReference type="GO" id="GO:0016747">
    <property type="term" value="F:acyltransferase activity, transferring groups other than amino-acyl groups"/>
    <property type="evidence" value="ECO:0007669"/>
    <property type="project" value="InterPro"/>
</dbReference>
<name>A0A0N7JHF9_9CAUL</name>
<dbReference type="PROSITE" id="PS01159">
    <property type="entry name" value="WW_DOMAIN_1"/>
    <property type="match status" value="1"/>
</dbReference>
<keyword evidence="1" id="KW-0812">Transmembrane</keyword>
<dbReference type="OrthoDB" id="9809782at2"/>
<gene>
    <name evidence="3" type="ORF">AQ619_07910</name>
</gene>
<dbReference type="PANTHER" id="PTHR36927">
    <property type="entry name" value="BLR4337 PROTEIN"/>
    <property type="match status" value="1"/>
</dbReference>
<dbReference type="Pfam" id="PF01757">
    <property type="entry name" value="Acyl_transf_3"/>
    <property type="match status" value="1"/>
</dbReference>
<feature type="transmembrane region" description="Helical" evidence="1">
    <location>
        <begin position="230"/>
        <end position="247"/>
    </location>
</feature>
<dbReference type="InterPro" id="IPR002656">
    <property type="entry name" value="Acyl_transf_3_dom"/>
</dbReference>
<keyword evidence="1" id="KW-0472">Membrane</keyword>
<dbReference type="InterPro" id="IPR050623">
    <property type="entry name" value="Glucan_succinyl_AcylTrfase"/>
</dbReference>
<dbReference type="STRING" id="69395.AQ619_07910"/>
<evidence type="ECO:0000313" key="3">
    <source>
        <dbReference type="EMBL" id="ALL13282.1"/>
    </source>
</evidence>
<feature type="transmembrane region" description="Helical" evidence="1">
    <location>
        <begin position="199"/>
        <end position="218"/>
    </location>
</feature>
<evidence type="ECO:0000259" key="2">
    <source>
        <dbReference type="PROSITE" id="PS01159"/>
    </source>
</evidence>
<dbReference type="KEGG" id="chq:AQ619_07910"/>
<feature type="transmembrane region" description="Helical" evidence="1">
    <location>
        <begin position="328"/>
        <end position="350"/>
    </location>
</feature>
<feature type="transmembrane region" description="Helical" evidence="1">
    <location>
        <begin position="89"/>
        <end position="106"/>
    </location>
</feature>
<feature type="transmembrane region" description="Helical" evidence="1">
    <location>
        <begin position="294"/>
        <end position="316"/>
    </location>
</feature>
<reference evidence="3 4" key="1">
    <citation type="submission" date="2015-10" db="EMBL/GenBank/DDBJ databases">
        <title>Conservation of the essential genome among Caulobacter and Brevundimonas species.</title>
        <authorList>
            <person name="Scott D."/>
            <person name="Ely B."/>
        </authorList>
    </citation>
    <scope>NUCLEOTIDE SEQUENCE [LARGE SCALE GENOMIC DNA]</scope>
    <source>
        <strain evidence="3 4">CB4</strain>
    </source>
</reference>
<dbReference type="RefSeq" id="WP_062146133.1">
    <property type="nucleotide sequence ID" value="NZ_CP013002.1"/>
</dbReference>
<protein>
    <submittedName>
        <fullName evidence="3">Acetyltransferase</fullName>
    </submittedName>
</protein>
<proteinExistence type="predicted"/>
<keyword evidence="1" id="KW-1133">Transmembrane helix</keyword>
<keyword evidence="4" id="KW-1185">Reference proteome</keyword>
<feature type="transmembrane region" description="Helical" evidence="1">
    <location>
        <begin position="60"/>
        <end position="77"/>
    </location>
</feature>
<organism evidence="3 4">
    <name type="scientific">Caulobacter henricii</name>
    <dbReference type="NCBI Taxonomy" id="69395"/>
    <lineage>
        <taxon>Bacteria</taxon>
        <taxon>Pseudomonadati</taxon>
        <taxon>Pseudomonadota</taxon>
        <taxon>Alphaproteobacteria</taxon>
        <taxon>Caulobacterales</taxon>
        <taxon>Caulobacteraceae</taxon>
        <taxon>Caulobacter</taxon>
    </lineage>
</organism>
<accession>A0A0N7JHF9</accession>
<evidence type="ECO:0000313" key="4">
    <source>
        <dbReference type="Proteomes" id="UP000056905"/>
    </source>
</evidence>
<feature type="transmembrane region" description="Helical" evidence="1">
    <location>
        <begin position="362"/>
        <end position="380"/>
    </location>
</feature>
<dbReference type="EMBL" id="CP013002">
    <property type="protein sequence ID" value="ALL13282.1"/>
    <property type="molecule type" value="Genomic_DNA"/>
</dbReference>
<keyword evidence="3" id="KW-0808">Transferase</keyword>
<evidence type="ECO:0000256" key="1">
    <source>
        <dbReference type="SAM" id="Phobius"/>
    </source>
</evidence>
<dbReference type="PANTHER" id="PTHR36927:SF3">
    <property type="entry name" value="GLUCANS BIOSYNTHESIS PROTEIN C"/>
    <property type="match status" value="1"/>
</dbReference>
<sequence length="407" mass="45703">MTTTTSSFDRRYDLDWIRVGAFFLLILYHVGMFYVPWDWHVKSPYPVEALEPLMQLTNPWRLTLLFLVSGAATRFMADKVSLGQLTAARVARLLPPLVFAMFVIVPPQSYYQVIEYAAAHPGWATGFESYGEFWLKYTTASGQWCGPDEGKCLVTPTWNHMWFVAYLLVYSLVLALLLRISPRLGDRLQAGLERVLKGIGLLIWPVVYLALTRIVLLPLFEISHALTDDWYNHAVSFAAFLLGFGLAKSEVLRGRLVSVRWTALALALVCWAGWASYAWVYRADDANPPEALRLVMRCVYATDQWCAIAAILGFGAKHLNRDAPVLRYLTLAVFPLYIVHQTLIVVLAHHLAALGLPQGQEAGLLVVATFAGCFGCYEVVRRIPIVRWLFGLKSQPRSVASRPPPSA</sequence>
<feature type="transmembrane region" description="Helical" evidence="1">
    <location>
        <begin position="160"/>
        <end position="178"/>
    </location>
</feature>
<dbReference type="InterPro" id="IPR001202">
    <property type="entry name" value="WW_dom"/>
</dbReference>
<dbReference type="Proteomes" id="UP000056905">
    <property type="component" value="Chromosome"/>
</dbReference>
<feature type="domain" description="WW" evidence="2">
    <location>
        <begin position="123"/>
        <end position="147"/>
    </location>
</feature>
<dbReference type="AlphaFoldDB" id="A0A0N7JHF9"/>